<dbReference type="RefSeq" id="WP_121088620.1">
    <property type="nucleotide sequence ID" value="NZ_RBZU01000010.1"/>
</dbReference>
<comment type="caution">
    <text evidence="6">The sequence shown here is derived from an EMBL/GenBank/DDBJ whole genome shotgun (WGS) entry which is preliminary data.</text>
</comment>
<dbReference type="InterPro" id="IPR001647">
    <property type="entry name" value="HTH_TetR"/>
</dbReference>
<dbReference type="EMBL" id="RBZU01000010">
    <property type="protein sequence ID" value="RKP49572.1"/>
    <property type="molecule type" value="Genomic_DNA"/>
</dbReference>
<evidence type="ECO:0000313" key="6">
    <source>
        <dbReference type="EMBL" id="RKP49572.1"/>
    </source>
</evidence>
<feature type="domain" description="HTH tetR-type" evidence="5">
    <location>
        <begin position="9"/>
        <end position="69"/>
    </location>
</feature>
<keyword evidence="1" id="KW-0805">Transcription regulation</keyword>
<evidence type="ECO:0000259" key="5">
    <source>
        <dbReference type="PROSITE" id="PS50977"/>
    </source>
</evidence>
<dbReference type="InterPro" id="IPR036271">
    <property type="entry name" value="Tet_transcr_reg_TetR-rel_C_sf"/>
</dbReference>
<feature type="DNA-binding region" description="H-T-H motif" evidence="4">
    <location>
        <begin position="32"/>
        <end position="51"/>
    </location>
</feature>
<accession>A0A494XII4</accession>
<evidence type="ECO:0000256" key="3">
    <source>
        <dbReference type="ARBA" id="ARBA00023163"/>
    </source>
</evidence>
<keyword evidence="2 4" id="KW-0238">DNA-binding</keyword>
<protein>
    <submittedName>
        <fullName evidence="6">TetR/AcrR family transcriptional regulator</fullName>
    </submittedName>
</protein>
<dbReference type="Proteomes" id="UP000270342">
    <property type="component" value="Unassembled WGS sequence"/>
</dbReference>
<proteinExistence type="predicted"/>
<keyword evidence="7" id="KW-1185">Reference proteome</keyword>
<dbReference type="Pfam" id="PF21993">
    <property type="entry name" value="TetR_C_13_2"/>
    <property type="match status" value="1"/>
</dbReference>
<evidence type="ECO:0000256" key="2">
    <source>
        <dbReference type="ARBA" id="ARBA00023125"/>
    </source>
</evidence>
<dbReference type="GO" id="GO:0003677">
    <property type="term" value="F:DNA binding"/>
    <property type="evidence" value="ECO:0007669"/>
    <property type="project" value="UniProtKB-UniRule"/>
</dbReference>
<dbReference type="SUPFAM" id="SSF48498">
    <property type="entry name" value="Tetracyclin repressor-like, C-terminal domain"/>
    <property type="match status" value="1"/>
</dbReference>
<dbReference type="OrthoDB" id="9798857at2"/>
<name>A0A494XII4_9BURK</name>
<reference evidence="6 7" key="1">
    <citation type="submission" date="2018-10" db="EMBL/GenBank/DDBJ databases">
        <title>Robbsia sp. DHC34, isolated from soil.</title>
        <authorList>
            <person name="Gao Z.-H."/>
            <person name="Qiu L.-H."/>
        </authorList>
    </citation>
    <scope>NUCLEOTIDE SEQUENCE [LARGE SCALE GENOMIC DNA]</scope>
    <source>
        <strain evidence="6 7">DHC34</strain>
    </source>
</reference>
<evidence type="ECO:0000313" key="7">
    <source>
        <dbReference type="Proteomes" id="UP000270342"/>
    </source>
</evidence>
<organism evidence="6 7">
    <name type="scientific">Pararobbsia silviterrae</name>
    <dbReference type="NCBI Taxonomy" id="1792498"/>
    <lineage>
        <taxon>Bacteria</taxon>
        <taxon>Pseudomonadati</taxon>
        <taxon>Pseudomonadota</taxon>
        <taxon>Betaproteobacteria</taxon>
        <taxon>Burkholderiales</taxon>
        <taxon>Burkholderiaceae</taxon>
        <taxon>Pararobbsia</taxon>
    </lineage>
</organism>
<dbReference type="InterPro" id="IPR009057">
    <property type="entry name" value="Homeodomain-like_sf"/>
</dbReference>
<dbReference type="Gene3D" id="1.10.10.60">
    <property type="entry name" value="Homeodomain-like"/>
    <property type="match status" value="1"/>
</dbReference>
<evidence type="ECO:0000256" key="1">
    <source>
        <dbReference type="ARBA" id="ARBA00023015"/>
    </source>
</evidence>
<gene>
    <name evidence="6" type="ORF">D7S86_19925</name>
</gene>
<dbReference type="InterPro" id="IPR054156">
    <property type="entry name" value="YxaF_TetR_C"/>
</dbReference>
<dbReference type="AlphaFoldDB" id="A0A494XII4"/>
<dbReference type="Pfam" id="PF00440">
    <property type="entry name" value="TetR_N"/>
    <property type="match status" value="1"/>
</dbReference>
<dbReference type="Gene3D" id="1.10.357.10">
    <property type="entry name" value="Tetracycline Repressor, domain 2"/>
    <property type="match status" value="1"/>
</dbReference>
<dbReference type="SUPFAM" id="SSF46689">
    <property type="entry name" value="Homeodomain-like"/>
    <property type="match status" value="1"/>
</dbReference>
<dbReference type="PANTHER" id="PTHR47506:SF7">
    <property type="entry name" value="TRANSCRIPTIONAL REGULATORY PROTEIN"/>
    <property type="match status" value="1"/>
</dbReference>
<dbReference type="PANTHER" id="PTHR47506">
    <property type="entry name" value="TRANSCRIPTIONAL REGULATORY PROTEIN"/>
    <property type="match status" value="1"/>
</dbReference>
<dbReference type="PRINTS" id="PR00455">
    <property type="entry name" value="HTHTETR"/>
</dbReference>
<sequence>MKVSKAQASENRNAITKAAAEEVRRLGFDGVSVAHVASTAGLTHGALYSHYDSKDGLIEAATRRAFEDTLREFSGLPFSEFVERYLSSAHRDHPEAGCPNAALMSEVWRQPETTRVAFRDGLQQYVDLVAQSLNSTTAAPVRAQAVTMLAAMVGGMALSRAVRDVDTAFSDEILSDIGAQLKSFVESQKTPAANASE</sequence>
<evidence type="ECO:0000256" key="4">
    <source>
        <dbReference type="PROSITE-ProRule" id="PRU00335"/>
    </source>
</evidence>
<dbReference type="PROSITE" id="PS50977">
    <property type="entry name" value="HTH_TETR_2"/>
    <property type="match status" value="1"/>
</dbReference>
<keyword evidence="3" id="KW-0804">Transcription</keyword>